<accession>A0A8H5NWK3</accession>
<dbReference type="PANTHER" id="PTHR23507:SF1">
    <property type="entry name" value="FI18259P1-RELATED"/>
    <property type="match status" value="1"/>
</dbReference>
<organism evidence="8 9">
    <name type="scientific">Fusarium pseudocircinatum</name>
    <dbReference type="NCBI Taxonomy" id="56676"/>
    <lineage>
        <taxon>Eukaryota</taxon>
        <taxon>Fungi</taxon>
        <taxon>Dikarya</taxon>
        <taxon>Ascomycota</taxon>
        <taxon>Pezizomycotina</taxon>
        <taxon>Sordariomycetes</taxon>
        <taxon>Hypocreomycetidae</taxon>
        <taxon>Hypocreales</taxon>
        <taxon>Nectriaceae</taxon>
        <taxon>Fusarium</taxon>
        <taxon>Fusarium fujikuroi species complex</taxon>
    </lineage>
</organism>
<dbReference type="AlphaFoldDB" id="A0A8H5NWK3"/>
<keyword evidence="2 7" id="KW-0812">Transmembrane</keyword>
<feature type="region of interest" description="Disordered" evidence="6">
    <location>
        <begin position="245"/>
        <end position="271"/>
    </location>
</feature>
<dbReference type="InterPro" id="IPR036259">
    <property type="entry name" value="MFS_trans_sf"/>
</dbReference>
<reference evidence="8 9" key="1">
    <citation type="submission" date="2020-05" db="EMBL/GenBank/DDBJ databases">
        <title>Identification and distribution of gene clusters putatively required for synthesis of sphingolipid metabolism inhibitors in phylogenetically diverse species of the filamentous fungus Fusarium.</title>
        <authorList>
            <person name="Kim H.-S."/>
            <person name="Busman M."/>
            <person name="Brown D.W."/>
            <person name="Divon H."/>
            <person name="Uhlig S."/>
            <person name="Proctor R.H."/>
        </authorList>
    </citation>
    <scope>NUCLEOTIDE SEQUENCE [LARGE SCALE GENOMIC DNA]</scope>
    <source>
        <strain evidence="8 9">NRRL 36939</strain>
    </source>
</reference>
<feature type="transmembrane region" description="Helical" evidence="7">
    <location>
        <begin position="214"/>
        <end position="234"/>
    </location>
</feature>
<feature type="transmembrane region" description="Helical" evidence="7">
    <location>
        <begin position="48"/>
        <end position="70"/>
    </location>
</feature>
<feature type="transmembrane region" description="Helical" evidence="7">
    <location>
        <begin position="340"/>
        <end position="358"/>
    </location>
</feature>
<feature type="transmembrane region" description="Helical" evidence="7">
    <location>
        <begin position="390"/>
        <end position="409"/>
    </location>
</feature>
<evidence type="ECO:0000313" key="9">
    <source>
        <dbReference type="Proteomes" id="UP000546213"/>
    </source>
</evidence>
<feature type="transmembrane region" description="Helical" evidence="7">
    <location>
        <begin position="462"/>
        <end position="485"/>
    </location>
</feature>
<evidence type="ECO:0000256" key="6">
    <source>
        <dbReference type="SAM" id="MobiDB-lite"/>
    </source>
</evidence>
<evidence type="ECO:0008006" key="10">
    <source>
        <dbReference type="Google" id="ProtNLM"/>
    </source>
</evidence>
<dbReference type="InterPro" id="IPR011701">
    <property type="entry name" value="MFS"/>
</dbReference>
<dbReference type="SUPFAM" id="SSF103473">
    <property type="entry name" value="MFS general substrate transporter"/>
    <property type="match status" value="1"/>
</dbReference>
<dbReference type="Pfam" id="PF07690">
    <property type="entry name" value="MFS_1"/>
    <property type="match status" value="1"/>
</dbReference>
<evidence type="ECO:0000313" key="8">
    <source>
        <dbReference type="EMBL" id="KAF5578350.1"/>
    </source>
</evidence>
<evidence type="ECO:0000256" key="2">
    <source>
        <dbReference type="ARBA" id="ARBA00022692"/>
    </source>
</evidence>
<gene>
    <name evidence="8" type="ORF">FPCIR_11600</name>
</gene>
<feature type="compositionally biased region" description="Polar residues" evidence="6">
    <location>
        <begin position="252"/>
        <end position="262"/>
    </location>
</feature>
<evidence type="ECO:0000256" key="1">
    <source>
        <dbReference type="ARBA" id="ARBA00004141"/>
    </source>
</evidence>
<comment type="caution">
    <text evidence="8">The sequence shown here is derived from an EMBL/GenBank/DDBJ whole genome shotgun (WGS) entry which is preliminary data.</text>
</comment>
<keyword evidence="9" id="KW-1185">Reference proteome</keyword>
<protein>
    <recommendedName>
        <fullName evidence="10">Major facilitator superfamily (MFS) profile domain-containing protein</fullName>
    </recommendedName>
</protein>
<name>A0A8H5NWK3_9HYPO</name>
<feature type="transmembrane region" description="Helical" evidence="7">
    <location>
        <begin position="430"/>
        <end position="450"/>
    </location>
</feature>
<comment type="subcellular location">
    <subcellularLocation>
        <location evidence="1">Membrane</location>
        <topology evidence="1">Multi-pass membrane protein</topology>
    </subcellularLocation>
</comment>
<dbReference type="Proteomes" id="UP000546213">
    <property type="component" value="Unassembled WGS sequence"/>
</dbReference>
<feature type="transmembrane region" description="Helical" evidence="7">
    <location>
        <begin position="365"/>
        <end position="384"/>
    </location>
</feature>
<proteinExistence type="predicted"/>
<dbReference type="OrthoDB" id="3026777at2759"/>
<dbReference type="Gene3D" id="1.20.1250.20">
    <property type="entry name" value="MFS general substrate transporter like domains"/>
    <property type="match status" value="1"/>
</dbReference>
<evidence type="ECO:0000256" key="5">
    <source>
        <dbReference type="ARBA" id="ARBA00023180"/>
    </source>
</evidence>
<sequence length="487" mass="53466">MHQHRENGHETNVNERAALLSPQSEEPNSEPRPIENLNTHRTRCSWPWIYVVLLCIVLAVISDVGESLYAAPRVRLFESVACTRHYLRHDPSLVDRDGSVPERLCKIDPVQDKVASVVGWQYFFDAIPAILLPIPLDWVYFVLGVDTVFFWLSSFFFIIGGGPTTGTTLLTTVVADVVPAEVRSTVFFYRFCTDLVADLIVPPITSMLMHKNTWIPLLLAVAFQGLSVILALGLPETLPVVESKRSGEDANDISSDYTSSEQAEIPSKSDGRWGSWLARNKDSFDFVLKDRVLSALVFTFLISKVGRQATNILFQYVSKRYGWTLAQAGFLISLRAGVNIALFTVILPLIATYALVSWSATSRDLWIGKTSIILLVLGSLIIFLSETSVGMIIGLVISTLGSGFAPTMRSLATSLVESRHPNATSDIGRLYALISVAEGIGSLVAGPGMALAFRVGMSWGQVWLGLPFGFAAFLFALVSTIVFSVKI</sequence>
<evidence type="ECO:0000256" key="3">
    <source>
        <dbReference type="ARBA" id="ARBA00022989"/>
    </source>
</evidence>
<keyword evidence="4 7" id="KW-0472">Membrane</keyword>
<dbReference type="GO" id="GO:0016020">
    <property type="term" value="C:membrane"/>
    <property type="evidence" value="ECO:0007669"/>
    <property type="project" value="UniProtKB-SubCell"/>
</dbReference>
<dbReference type="EMBL" id="JAAOAS010000360">
    <property type="protein sequence ID" value="KAF5578350.1"/>
    <property type="molecule type" value="Genomic_DNA"/>
</dbReference>
<evidence type="ECO:0000256" key="4">
    <source>
        <dbReference type="ARBA" id="ARBA00023136"/>
    </source>
</evidence>
<evidence type="ECO:0000256" key="7">
    <source>
        <dbReference type="SAM" id="Phobius"/>
    </source>
</evidence>
<keyword evidence="5" id="KW-0325">Glycoprotein</keyword>
<keyword evidence="3 7" id="KW-1133">Transmembrane helix</keyword>
<dbReference type="PANTHER" id="PTHR23507">
    <property type="entry name" value="ZGC:174356"/>
    <property type="match status" value="1"/>
</dbReference>
<feature type="region of interest" description="Disordered" evidence="6">
    <location>
        <begin position="1"/>
        <end position="36"/>
    </location>
</feature>
<feature type="compositionally biased region" description="Basic and acidic residues" evidence="6">
    <location>
        <begin position="1"/>
        <end position="13"/>
    </location>
</feature>
<dbReference type="GO" id="GO:0022857">
    <property type="term" value="F:transmembrane transporter activity"/>
    <property type="evidence" value="ECO:0007669"/>
    <property type="project" value="InterPro"/>
</dbReference>